<gene>
    <name evidence="2" type="ORF">AVEN_265693_1</name>
</gene>
<dbReference type="AlphaFoldDB" id="A0A4Y2N537"/>
<reference evidence="2 3" key="1">
    <citation type="journal article" date="2019" name="Sci. Rep.">
        <title>Orb-weaving spider Araneus ventricosus genome elucidates the spidroin gene catalogue.</title>
        <authorList>
            <person name="Kono N."/>
            <person name="Nakamura H."/>
            <person name="Ohtoshi R."/>
            <person name="Moran D.A.P."/>
            <person name="Shinohara A."/>
            <person name="Yoshida Y."/>
            <person name="Fujiwara M."/>
            <person name="Mori M."/>
            <person name="Tomita M."/>
            <person name="Arakawa K."/>
        </authorList>
    </citation>
    <scope>NUCLEOTIDE SEQUENCE [LARGE SCALE GENOMIC DNA]</scope>
</reference>
<feature type="region of interest" description="Disordered" evidence="1">
    <location>
        <begin position="214"/>
        <end position="237"/>
    </location>
</feature>
<keyword evidence="3" id="KW-1185">Reference proteome</keyword>
<evidence type="ECO:0000313" key="2">
    <source>
        <dbReference type="EMBL" id="GBN33734.1"/>
    </source>
</evidence>
<proteinExistence type="predicted"/>
<name>A0A4Y2N537_ARAVE</name>
<feature type="compositionally biased region" description="Low complexity" evidence="1">
    <location>
        <begin position="219"/>
        <end position="230"/>
    </location>
</feature>
<sequence>MPQQHGSTTSQIDNRNSCPLSKDSFCSTSQGAYNTTPTAVLHVIEGLMPLHIKAKMQSTLAARYWSIDDITKRADPICMQLQFEILPDAATMPPSKHPSSGSTLQTKKSTSVATFHTCSSNRQGVVEALSSQVCCGFNTRDIASTEQSSNAKAELSLECSDDENEFESMRIATQEEEEEGHEVSETECDRELKTLSKIRGTSPYIWEKLSEETGHHLPSSWGKSKKSSNSQADRREQFFAEAHIAQQYFK</sequence>
<evidence type="ECO:0000256" key="1">
    <source>
        <dbReference type="SAM" id="MobiDB-lite"/>
    </source>
</evidence>
<evidence type="ECO:0000313" key="3">
    <source>
        <dbReference type="Proteomes" id="UP000499080"/>
    </source>
</evidence>
<accession>A0A4Y2N537</accession>
<protein>
    <submittedName>
        <fullName evidence="2">Uncharacterized protein</fullName>
    </submittedName>
</protein>
<dbReference type="EMBL" id="BGPR01008424">
    <property type="protein sequence ID" value="GBN33734.1"/>
    <property type="molecule type" value="Genomic_DNA"/>
</dbReference>
<comment type="caution">
    <text evidence="2">The sequence shown here is derived from an EMBL/GenBank/DDBJ whole genome shotgun (WGS) entry which is preliminary data.</text>
</comment>
<dbReference type="OrthoDB" id="10454892at2759"/>
<organism evidence="2 3">
    <name type="scientific">Araneus ventricosus</name>
    <name type="common">Orbweaver spider</name>
    <name type="synonym">Epeira ventricosa</name>
    <dbReference type="NCBI Taxonomy" id="182803"/>
    <lineage>
        <taxon>Eukaryota</taxon>
        <taxon>Metazoa</taxon>
        <taxon>Ecdysozoa</taxon>
        <taxon>Arthropoda</taxon>
        <taxon>Chelicerata</taxon>
        <taxon>Arachnida</taxon>
        <taxon>Araneae</taxon>
        <taxon>Araneomorphae</taxon>
        <taxon>Entelegynae</taxon>
        <taxon>Araneoidea</taxon>
        <taxon>Araneidae</taxon>
        <taxon>Araneus</taxon>
    </lineage>
</organism>
<dbReference type="Proteomes" id="UP000499080">
    <property type="component" value="Unassembled WGS sequence"/>
</dbReference>